<dbReference type="PIRSF" id="PIRSF000343">
    <property type="entry name" value="Haem_Oase"/>
    <property type="match status" value="1"/>
</dbReference>
<dbReference type="CDD" id="cd19165">
    <property type="entry name" value="HemeO"/>
    <property type="match status" value="1"/>
</dbReference>
<dbReference type="Pfam" id="PF01126">
    <property type="entry name" value="Heme_oxygenase"/>
    <property type="match status" value="1"/>
</dbReference>
<accession>A0ABR1K3S8</accession>
<evidence type="ECO:0000256" key="2">
    <source>
        <dbReference type="ARBA" id="ARBA00022723"/>
    </source>
</evidence>
<evidence type="ECO:0008006" key="6">
    <source>
        <dbReference type="Google" id="ProtNLM"/>
    </source>
</evidence>
<gene>
    <name evidence="4" type="ORF">VKT23_003475</name>
</gene>
<keyword evidence="3" id="KW-0408">Iron</keyword>
<evidence type="ECO:0000256" key="1">
    <source>
        <dbReference type="ARBA" id="ARBA00022617"/>
    </source>
</evidence>
<dbReference type="InterPro" id="IPR016053">
    <property type="entry name" value="Haem_Oase-like"/>
</dbReference>
<keyword evidence="1" id="KW-0349">Heme</keyword>
<dbReference type="Proteomes" id="UP001498398">
    <property type="component" value="Unassembled WGS sequence"/>
</dbReference>
<dbReference type="InterPro" id="IPR016084">
    <property type="entry name" value="Haem_Oase-like_multi-hlx"/>
</dbReference>
<proteinExistence type="predicted"/>
<organism evidence="4 5">
    <name type="scientific">Marasmiellus scandens</name>
    <dbReference type="NCBI Taxonomy" id="2682957"/>
    <lineage>
        <taxon>Eukaryota</taxon>
        <taxon>Fungi</taxon>
        <taxon>Dikarya</taxon>
        <taxon>Basidiomycota</taxon>
        <taxon>Agaricomycotina</taxon>
        <taxon>Agaricomycetes</taxon>
        <taxon>Agaricomycetidae</taxon>
        <taxon>Agaricales</taxon>
        <taxon>Marasmiineae</taxon>
        <taxon>Omphalotaceae</taxon>
        <taxon>Marasmiellus</taxon>
    </lineage>
</organism>
<evidence type="ECO:0000313" key="5">
    <source>
        <dbReference type="Proteomes" id="UP001498398"/>
    </source>
</evidence>
<keyword evidence="5" id="KW-1185">Reference proteome</keyword>
<dbReference type="PRINTS" id="PR00088">
    <property type="entry name" value="HAEMOXYGNASE"/>
</dbReference>
<dbReference type="InterPro" id="IPR002051">
    <property type="entry name" value="Haem_Oase"/>
</dbReference>
<protein>
    <recommendedName>
        <fullName evidence="6">Heme oxygenase</fullName>
    </recommendedName>
</protein>
<dbReference type="PANTHER" id="PTHR10720:SF0">
    <property type="entry name" value="HEME OXYGENASE"/>
    <property type="match status" value="1"/>
</dbReference>
<name>A0ABR1K3S8_9AGAR</name>
<keyword evidence="2" id="KW-0479">Metal-binding</keyword>
<evidence type="ECO:0000313" key="4">
    <source>
        <dbReference type="EMBL" id="KAK7468977.1"/>
    </source>
</evidence>
<comment type="caution">
    <text evidence="4">The sequence shown here is derived from an EMBL/GenBank/DDBJ whole genome shotgun (WGS) entry which is preliminary data.</text>
</comment>
<reference evidence="4 5" key="1">
    <citation type="submission" date="2024-01" db="EMBL/GenBank/DDBJ databases">
        <title>A draft genome for the cacao thread blight pathogen Marasmiellus scandens.</title>
        <authorList>
            <person name="Baruah I.K."/>
            <person name="Leung J."/>
            <person name="Bukari Y."/>
            <person name="Amoako-Attah I."/>
            <person name="Meinhardt L.W."/>
            <person name="Bailey B.A."/>
            <person name="Cohen S.P."/>
        </authorList>
    </citation>
    <scope>NUCLEOTIDE SEQUENCE [LARGE SCALE GENOMIC DNA]</scope>
    <source>
        <strain evidence="4 5">GH-19</strain>
    </source>
</reference>
<dbReference type="SUPFAM" id="SSF48613">
    <property type="entry name" value="Heme oxygenase-like"/>
    <property type="match status" value="1"/>
</dbReference>
<sequence>MPSISDIDYNQPISEILKQSTKEAHDQVATSPEAGKLLRGELTREQYARYLMMLWHVYAAIEQGLERHSTHPVFEPTYNPALLHRASALSADISTILQVSEWKTHPIHHRLMASPPQGLSEFVNRIHEVSDASDPSPLLAHAYVRYLGDLSGGQTIRHTLAKAYNLDERTGMGLQFYGFKELTSSKSASQGDMKKIKEWYRAGMNEGVGDDSKRKSDIADEASLSFKLNAGLFAAIAQSEPEPSEEGLTKDQLAALVKPLAPEQSGYSVQSVVVLIVAVSIGHFLLTVGGFTGQRGWVKLIAVEEWLDSTWKSMTTAV</sequence>
<evidence type="ECO:0000256" key="3">
    <source>
        <dbReference type="ARBA" id="ARBA00023004"/>
    </source>
</evidence>
<dbReference type="PANTHER" id="PTHR10720">
    <property type="entry name" value="HEME OXYGENASE"/>
    <property type="match status" value="1"/>
</dbReference>
<dbReference type="Gene3D" id="1.20.910.10">
    <property type="entry name" value="Heme oxygenase-like"/>
    <property type="match status" value="1"/>
</dbReference>
<dbReference type="EMBL" id="JBANRG010000003">
    <property type="protein sequence ID" value="KAK7468977.1"/>
    <property type="molecule type" value="Genomic_DNA"/>
</dbReference>